<gene>
    <name evidence="3" type="ORF">K227x_47030</name>
</gene>
<organism evidence="3 4">
    <name type="scientific">Rubripirellula lacrimiformis</name>
    <dbReference type="NCBI Taxonomy" id="1930273"/>
    <lineage>
        <taxon>Bacteria</taxon>
        <taxon>Pseudomonadati</taxon>
        <taxon>Planctomycetota</taxon>
        <taxon>Planctomycetia</taxon>
        <taxon>Pirellulales</taxon>
        <taxon>Pirellulaceae</taxon>
        <taxon>Rubripirellula</taxon>
    </lineage>
</organism>
<reference evidence="3 4" key="1">
    <citation type="submission" date="2019-02" db="EMBL/GenBank/DDBJ databases">
        <title>Deep-cultivation of Planctomycetes and their phenomic and genomic characterization uncovers novel biology.</title>
        <authorList>
            <person name="Wiegand S."/>
            <person name="Jogler M."/>
            <person name="Boedeker C."/>
            <person name="Pinto D."/>
            <person name="Vollmers J."/>
            <person name="Rivas-Marin E."/>
            <person name="Kohn T."/>
            <person name="Peeters S.H."/>
            <person name="Heuer A."/>
            <person name="Rast P."/>
            <person name="Oberbeckmann S."/>
            <person name="Bunk B."/>
            <person name="Jeske O."/>
            <person name="Meyerdierks A."/>
            <person name="Storesund J.E."/>
            <person name="Kallscheuer N."/>
            <person name="Luecker S."/>
            <person name="Lage O.M."/>
            <person name="Pohl T."/>
            <person name="Merkel B.J."/>
            <person name="Hornburger P."/>
            <person name="Mueller R.-W."/>
            <person name="Bruemmer F."/>
            <person name="Labrenz M."/>
            <person name="Spormann A.M."/>
            <person name="Op den Camp H."/>
            <person name="Overmann J."/>
            <person name="Amann R."/>
            <person name="Jetten M.S.M."/>
            <person name="Mascher T."/>
            <person name="Medema M.H."/>
            <person name="Devos D.P."/>
            <person name="Kaster A.-K."/>
            <person name="Ovreas L."/>
            <person name="Rohde M."/>
            <person name="Galperin M.Y."/>
            <person name="Jogler C."/>
        </authorList>
    </citation>
    <scope>NUCLEOTIDE SEQUENCE [LARGE SCALE GENOMIC DNA]</scope>
    <source>
        <strain evidence="3 4">K22_7</strain>
    </source>
</reference>
<dbReference type="AlphaFoldDB" id="A0A517NGN7"/>
<feature type="transmembrane region" description="Helical" evidence="1">
    <location>
        <begin position="37"/>
        <end position="55"/>
    </location>
</feature>
<keyword evidence="1" id="KW-0812">Transmembrane</keyword>
<name>A0A517NGN7_9BACT</name>
<accession>A0A517NGN7</accession>
<dbReference type="OrthoDB" id="288208at2"/>
<feature type="domain" description="Methanolan biosynthesis EpsI" evidence="2">
    <location>
        <begin position="41"/>
        <end position="195"/>
    </location>
</feature>
<dbReference type="Proteomes" id="UP000318538">
    <property type="component" value="Chromosome"/>
</dbReference>
<protein>
    <recommendedName>
        <fullName evidence="2">Methanolan biosynthesis EpsI domain-containing protein</fullName>
    </recommendedName>
</protein>
<keyword evidence="1" id="KW-0472">Membrane</keyword>
<dbReference type="InterPro" id="IPR014263">
    <property type="entry name" value="Methanolan_biosynth_EpsI"/>
</dbReference>
<proteinExistence type="predicted"/>
<evidence type="ECO:0000259" key="2">
    <source>
        <dbReference type="Pfam" id="PF11984"/>
    </source>
</evidence>
<dbReference type="EMBL" id="CP036525">
    <property type="protein sequence ID" value="QDT06294.1"/>
    <property type="molecule type" value="Genomic_DNA"/>
</dbReference>
<dbReference type="Pfam" id="PF11984">
    <property type="entry name" value="DUF3485"/>
    <property type="match status" value="1"/>
</dbReference>
<keyword evidence="1" id="KW-1133">Transmembrane helix</keyword>
<dbReference type="RefSeq" id="WP_145172846.1">
    <property type="nucleotide sequence ID" value="NZ_CP036525.1"/>
</dbReference>
<dbReference type="KEGG" id="rlc:K227x_47030"/>
<evidence type="ECO:0000313" key="3">
    <source>
        <dbReference type="EMBL" id="QDT06294.1"/>
    </source>
</evidence>
<keyword evidence="4" id="KW-1185">Reference proteome</keyword>
<evidence type="ECO:0000313" key="4">
    <source>
        <dbReference type="Proteomes" id="UP000318538"/>
    </source>
</evidence>
<sequence>MTTTNSPRENAAVDDAIADSAVAAGGDVGRVPARRTAFVILIALTLFSAVAHGLLNGRWSVAAEKTAIGDQFSSLPEVVGDWRLVHQDSLDEQAAEMLRCYGSDIRSYRHAGTGAIVNAAIFFGPRGPIAVHTPEVCYSGAGTEQTRPRREETVAADSVRNKLWSVEFSQNREPTPSLQSWYAWSDGGPWVAAKYPRVWMTDDLYKIQIAGPIATEDFDPCADFLASWLPIVKPLLR</sequence>
<evidence type="ECO:0000256" key="1">
    <source>
        <dbReference type="SAM" id="Phobius"/>
    </source>
</evidence>